<dbReference type="Pfam" id="PF00561">
    <property type="entry name" value="Abhydrolase_1"/>
    <property type="match status" value="1"/>
</dbReference>
<dbReference type="PANTHER" id="PTHR32268:SF11">
    <property type="entry name" value="HOMOSERINE O-ACETYLTRANSFERASE"/>
    <property type="match status" value="1"/>
</dbReference>
<proteinExistence type="predicted"/>
<dbReference type="InterPro" id="IPR008220">
    <property type="entry name" value="HAT_MetX-like"/>
</dbReference>
<dbReference type="InterPro" id="IPR029058">
    <property type="entry name" value="AB_hydrolase_fold"/>
</dbReference>
<dbReference type="Gene3D" id="3.40.50.1820">
    <property type="entry name" value="alpha/beta hydrolase"/>
    <property type="match status" value="1"/>
</dbReference>
<evidence type="ECO:0000259" key="2">
    <source>
        <dbReference type="Pfam" id="PF00561"/>
    </source>
</evidence>
<protein>
    <submittedName>
        <fullName evidence="3">Homoserine acetyltransferase</fullName>
    </submittedName>
</protein>
<dbReference type="PANTHER" id="PTHR32268">
    <property type="entry name" value="HOMOSERINE O-ACETYLTRANSFERASE"/>
    <property type="match status" value="1"/>
</dbReference>
<evidence type="ECO:0000313" key="3">
    <source>
        <dbReference type="EMBL" id="KGN91967.1"/>
    </source>
</evidence>
<dbReference type="EMBL" id="JQZV01000013">
    <property type="protein sequence ID" value="KGN91967.1"/>
    <property type="molecule type" value="Genomic_DNA"/>
</dbReference>
<dbReference type="RefSeq" id="WP_036791723.1">
    <property type="nucleotide sequence ID" value="NZ_JQZV01000013.1"/>
</dbReference>
<name>A0ABR4XKC6_9PORP</name>
<evidence type="ECO:0000313" key="4">
    <source>
        <dbReference type="Proteomes" id="UP000030101"/>
    </source>
</evidence>
<reference evidence="3 4" key="1">
    <citation type="submission" date="2014-08" db="EMBL/GenBank/DDBJ databases">
        <title>Porphyromonas canoris strain:OH2762 Genome sequencing.</title>
        <authorList>
            <person name="Wallis C."/>
            <person name="Deusch O."/>
            <person name="O'Flynn C."/>
            <person name="Davis I."/>
            <person name="Jospin G."/>
            <person name="Darling A.E."/>
            <person name="Coil D.A."/>
            <person name="Alexiev A."/>
            <person name="Horsfall A."/>
            <person name="Kirkwood N."/>
            <person name="Harris S."/>
            <person name="Eisen J.A."/>
        </authorList>
    </citation>
    <scope>NUCLEOTIDE SEQUENCE [LARGE SCALE GENOMIC DNA]</scope>
    <source>
        <strain evidence="4">COT-108 OH2762</strain>
    </source>
</reference>
<sequence length="316" mass="35617">MLKEIVIKDFRSEKGVEHSDITLSYELAGPSLGSAPIVVVNHALTGNSSVTGEKGWWNKLISDEGGIPLSHYTIISFNIPGNGYDGRESTDPESFSLKDIASLFIKGIESLGITEVYCIIGASMGGSLTWQMAHLRPQLAKKIFPIACDYRASDWLLTQTLIQKQILANSSDPLRDARIHAMSCYRTPQSLNVRFNSTQEEQEQLYDVERWLLYHGDTLKKRFKLSAYKVMTHLTYSIAVCKTALELAQIHSDIHMVSIDSDLLFTHDRAVDTYNELSDIKNNITLDTINSIHGHDAFLMEYEQLNRIVKPYFPTL</sequence>
<feature type="domain" description="AB hydrolase-1" evidence="2">
    <location>
        <begin position="36"/>
        <end position="144"/>
    </location>
</feature>
<accession>A0ABR4XKC6</accession>
<comment type="caution">
    <text evidence="3">The sequence shown here is derived from an EMBL/GenBank/DDBJ whole genome shotgun (WGS) entry which is preliminary data.</text>
</comment>
<dbReference type="InterPro" id="IPR000073">
    <property type="entry name" value="AB_hydrolase_1"/>
</dbReference>
<gene>
    <name evidence="3" type="ORF">HQ43_07910</name>
</gene>
<dbReference type="SUPFAM" id="SSF53474">
    <property type="entry name" value="alpha/beta-Hydrolases"/>
    <property type="match status" value="1"/>
</dbReference>
<evidence type="ECO:0000256" key="1">
    <source>
        <dbReference type="ARBA" id="ARBA00022679"/>
    </source>
</evidence>
<keyword evidence="1" id="KW-0808">Transferase</keyword>
<dbReference type="Proteomes" id="UP000030101">
    <property type="component" value="Unassembled WGS sequence"/>
</dbReference>
<keyword evidence="4" id="KW-1185">Reference proteome</keyword>
<organism evidence="3 4">
    <name type="scientific">Porphyromonas canoris</name>
    <dbReference type="NCBI Taxonomy" id="36875"/>
    <lineage>
        <taxon>Bacteria</taxon>
        <taxon>Pseudomonadati</taxon>
        <taxon>Bacteroidota</taxon>
        <taxon>Bacteroidia</taxon>
        <taxon>Bacteroidales</taxon>
        <taxon>Porphyromonadaceae</taxon>
        <taxon>Porphyromonas</taxon>
    </lineage>
</organism>